<comment type="pathway">
    <text evidence="3">Sulfur metabolism; hydrogen sulfide biosynthesis; hydrogen sulfide from sulfite (NADPH route): step 1/1.</text>
</comment>
<dbReference type="STRING" id="2020962.A0A2N1JAY5"/>
<evidence type="ECO:0000256" key="14">
    <source>
        <dbReference type="SAM" id="Phobius"/>
    </source>
</evidence>
<keyword evidence="14" id="KW-0472">Membrane</keyword>
<dbReference type="Gene3D" id="3.40.50.80">
    <property type="entry name" value="Nucleotide-binding domain of ferredoxin-NADP reductase (FNR) module"/>
    <property type="match status" value="1"/>
</dbReference>
<comment type="cofactor">
    <cofactor evidence="1">
        <name>FMN</name>
        <dbReference type="ChEBI" id="CHEBI:58210"/>
    </cofactor>
</comment>
<dbReference type="OrthoDB" id="1856718at2759"/>
<dbReference type="Pfam" id="PF00175">
    <property type="entry name" value="NAD_binding_1"/>
    <property type="match status" value="1"/>
</dbReference>
<keyword evidence="17" id="KW-1185">Reference proteome</keyword>
<dbReference type="PROSITE" id="PS51384">
    <property type="entry name" value="FAD_FR"/>
    <property type="match status" value="1"/>
</dbReference>
<evidence type="ECO:0000256" key="9">
    <source>
        <dbReference type="ARBA" id="ARBA00022857"/>
    </source>
</evidence>
<dbReference type="InterPro" id="IPR023173">
    <property type="entry name" value="NADPH_Cyt_P450_Rdtase_alpha"/>
</dbReference>
<proteinExistence type="predicted"/>
<dbReference type="InterPro" id="IPR039261">
    <property type="entry name" value="FNR_nucleotide-bd"/>
</dbReference>
<keyword evidence="14" id="KW-1133">Transmembrane helix</keyword>
<dbReference type="SUPFAM" id="SSF53323">
    <property type="entry name" value="Pyruvate-ferredoxin oxidoreductase, PFOR, domain III"/>
    <property type="match status" value="1"/>
</dbReference>
<dbReference type="EMBL" id="KZ454991">
    <property type="protein sequence ID" value="PKI83720.1"/>
    <property type="molecule type" value="Genomic_DNA"/>
</dbReference>
<reference evidence="16 17" key="1">
    <citation type="submission" date="2017-10" db="EMBL/GenBank/DDBJ databases">
        <title>A novel species of cold-tolerant Malassezia isolated from bats.</title>
        <authorList>
            <person name="Lorch J.M."/>
            <person name="Palmer J.M."/>
            <person name="Vanderwolf K.J."/>
            <person name="Schmidt K.Z."/>
            <person name="Verant M.L."/>
            <person name="Weller T.J."/>
            <person name="Blehert D.S."/>
        </authorList>
    </citation>
    <scope>NUCLEOTIDE SEQUENCE [LARGE SCALE GENOMIC DNA]</scope>
    <source>
        <strain evidence="16 17">NWHC:44797-103</strain>
    </source>
</reference>
<comment type="cofactor">
    <cofactor evidence="2">
        <name>FAD</name>
        <dbReference type="ChEBI" id="CHEBI:57692"/>
    </cofactor>
</comment>
<name>A0A2N1JAY5_9BASI</name>
<keyword evidence="8" id="KW-0274">FAD</keyword>
<evidence type="ECO:0000256" key="13">
    <source>
        <dbReference type="ARBA" id="ARBA00059320"/>
    </source>
</evidence>
<keyword evidence="6" id="KW-0285">Flavoprotein</keyword>
<dbReference type="AlphaFoldDB" id="A0A2N1JAY5"/>
<dbReference type="CDD" id="cd06207">
    <property type="entry name" value="CyPoR_like"/>
    <property type="match status" value="1"/>
</dbReference>
<keyword evidence="11" id="KW-0560">Oxidoreductase</keyword>
<organism evidence="16 17">
    <name type="scientific">Malassezia vespertilionis</name>
    <dbReference type="NCBI Taxonomy" id="2020962"/>
    <lineage>
        <taxon>Eukaryota</taxon>
        <taxon>Fungi</taxon>
        <taxon>Dikarya</taxon>
        <taxon>Basidiomycota</taxon>
        <taxon>Ustilaginomycotina</taxon>
        <taxon>Malasseziomycetes</taxon>
        <taxon>Malasseziales</taxon>
        <taxon>Malasseziaceae</taxon>
        <taxon>Malassezia</taxon>
    </lineage>
</organism>
<dbReference type="FunFam" id="1.20.990.10:FF:000010">
    <property type="entry name" value="Sulfite reductase [NADPH] flavoprotein component"/>
    <property type="match status" value="1"/>
</dbReference>
<dbReference type="InterPro" id="IPR001709">
    <property type="entry name" value="Flavoprot_Pyr_Nucl_cyt_Rdtase"/>
</dbReference>
<dbReference type="Gene3D" id="2.40.30.10">
    <property type="entry name" value="Translation factors"/>
    <property type="match status" value="1"/>
</dbReference>
<dbReference type="PRINTS" id="PR00371">
    <property type="entry name" value="FPNCR"/>
</dbReference>
<evidence type="ECO:0000256" key="8">
    <source>
        <dbReference type="ARBA" id="ARBA00022827"/>
    </source>
</evidence>
<evidence type="ECO:0000259" key="15">
    <source>
        <dbReference type="PROSITE" id="PS51384"/>
    </source>
</evidence>
<evidence type="ECO:0000256" key="2">
    <source>
        <dbReference type="ARBA" id="ARBA00001974"/>
    </source>
</evidence>
<evidence type="ECO:0000256" key="6">
    <source>
        <dbReference type="ARBA" id="ARBA00022630"/>
    </source>
</evidence>
<keyword evidence="7" id="KW-0288">FMN</keyword>
<dbReference type="InterPro" id="IPR009014">
    <property type="entry name" value="Transketo_C/PFOR_II"/>
</dbReference>
<dbReference type="GO" id="GO:0004783">
    <property type="term" value="F:sulfite reductase (NADPH) activity"/>
    <property type="evidence" value="ECO:0007669"/>
    <property type="project" value="UniProtKB-EC"/>
</dbReference>
<dbReference type="InterPro" id="IPR017938">
    <property type="entry name" value="Riboflavin_synthase-like_b-brl"/>
</dbReference>
<dbReference type="InterPro" id="IPR017927">
    <property type="entry name" value="FAD-bd_FR_type"/>
</dbReference>
<evidence type="ECO:0000256" key="4">
    <source>
        <dbReference type="ARBA" id="ARBA00012604"/>
    </source>
</evidence>
<comment type="function">
    <text evidence="13">This enzyme catalyzes the 6-electron reduction of sulfite to sulfide. This is one of several activities required for the biosynthesis of L-cysteine from sulfate.</text>
</comment>
<evidence type="ECO:0000256" key="11">
    <source>
        <dbReference type="ARBA" id="ARBA00023002"/>
    </source>
</evidence>
<comment type="catalytic activity">
    <reaction evidence="12">
        <text>hydrogen sulfide + 3 NADP(+) + 3 H2O = sulfite + 3 NADPH + 4 H(+)</text>
        <dbReference type="Rhea" id="RHEA:13801"/>
        <dbReference type="ChEBI" id="CHEBI:15377"/>
        <dbReference type="ChEBI" id="CHEBI:15378"/>
        <dbReference type="ChEBI" id="CHEBI:17359"/>
        <dbReference type="ChEBI" id="CHEBI:29919"/>
        <dbReference type="ChEBI" id="CHEBI:57783"/>
        <dbReference type="ChEBI" id="CHEBI:58349"/>
        <dbReference type="EC" id="1.8.1.2"/>
    </reaction>
</comment>
<dbReference type="InterPro" id="IPR002869">
    <property type="entry name" value="Pyrv_flavodox_OxRed_cen"/>
</dbReference>
<evidence type="ECO:0000256" key="12">
    <source>
        <dbReference type="ARBA" id="ARBA00052219"/>
    </source>
</evidence>
<keyword evidence="9" id="KW-0521">NADP</keyword>
<evidence type="ECO:0000313" key="17">
    <source>
        <dbReference type="Proteomes" id="UP000232875"/>
    </source>
</evidence>
<evidence type="ECO:0000256" key="3">
    <source>
        <dbReference type="ARBA" id="ARBA00004774"/>
    </source>
</evidence>
<keyword evidence="5" id="KW-0813">Transport</keyword>
<keyword evidence="10" id="KW-0249">Electron transport</keyword>
<evidence type="ECO:0000313" key="16">
    <source>
        <dbReference type="EMBL" id="PKI83720.1"/>
    </source>
</evidence>
<protein>
    <recommendedName>
        <fullName evidence="4">assimilatory sulfite reductase (NADPH)</fullName>
        <ecNumber evidence="4">1.8.1.2</ecNumber>
    </recommendedName>
</protein>
<evidence type="ECO:0000256" key="7">
    <source>
        <dbReference type="ARBA" id="ARBA00022643"/>
    </source>
</evidence>
<evidence type="ECO:0000256" key="1">
    <source>
        <dbReference type="ARBA" id="ARBA00001917"/>
    </source>
</evidence>
<dbReference type="Gene3D" id="3.40.50.970">
    <property type="match status" value="1"/>
</dbReference>
<dbReference type="GO" id="GO:0005829">
    <property type="term" value="C:cytosol"/>
    <property type="evidence" value="ECO:0007669"/>
    <property type="project" value="TreeGrafter"/>
</dbReference>
<dbReference type="GO" id="GO:0050660">
    <property type="term" value="F:flavin adenine dinucleotide binding"/>
    <property type="evidence" value="ECO:0007669"/>
    <property type="project" value="TreeGrafter"/>
</dbReference>
<keyword evidence="14" id="KW-0812">Transmembrane</keyword>
<dbReference type="Proteomes" id="UP000232875">
    <property type="component" value="Unassembled WGS sequence"/>
</dbReference>
<evidence type="ECO:0000256" key="10">
    <source>
        <dbReference type="ARBA" id="ARBA00022982"/>
    </source>
</evidence>
<dbReference type="Pfam" id="PF00667">
    <property type="entry name" value="FAD_binding_1"/>
    <property type="match status" value="1"/>
</dbReference>
<dbReference type="Gene3D" id="1.20.990.10">
    <property type="entry name" value="NADPH-cytochrome p450 Reductase, Chain A, domain 3"/>
    <property type="match status" value="1"/>
</dbReference>
<dbReference type="SUPFAM" id="SSF52343">
    <property type="entry name" value="Ferredoxin reductase-like, C-terminal NADP-linked domain"/>
    <property type="match status" value="1"/>
</dbReference>
<dbReference type="PANTHER" id="PTHR19384:SF109">
    <property type="entry name" value="SULFITE REDUCTASE [NADPH] FLAVOPROTEIN COMPONENT"/>
    <property type="match status" value="1"/>
</dbReference>
<dbReference type="PANTHER" id="PTHR19384">
    <property type="entry name" value="NITRIC OXIDE SYNTHASE-RELATED"/>
    <property type="match status" value="1"/>
</dbReference>
<feature type="domain" description="FAD-binding FR-type" evidence="15">
    <location>
        <begin position="733"/>
        <end position="964"/>
    </location>
</feature>
<dbReference type="InterPro" id="IPR001433">
    <property type="entry name" value="OxRdtase_FAD/NAD-bd"/>
</dbReference>
<dbReference type="EC" id="1.8.1.2" evidence="4"/>
<dbReference type="InterPro" id="IPR003097">
    <property type="entry name" value="CysJ-like_FAD-binding"/>
</dbReference>
<evidence type="ECO:0000256" key="5">
    <source>
        <dbReference type="ARBA" id="ARBA00022448"/>
    </source>
</evidence>
<dbReference type="GO" id="GO:0010181">
    <property type="term" value="F:FMN binding"/>
    <property type="evidence" value="ECO:0007669"/>
    <property type="project" value="TreeGrafter"/>
</dbReference>
<dbReference type="SUPFAM" id="SSF63380">
    <property type="entry name" value="Riboflavin synthase domain-like"/>
    <property type="match status" value="1"/>
</dbReference>
<feature type="transmembrane region" description="Helical" evidence="14">
    <location>
        <begin position="12"/>
        <end position="29"/>
    </location>
</feature>
<sequence length="1137" mass="122480">MASSRQSTLNNVALFTSGALVGAGLYTLARNLVSQRKTEHVAIESHAPERAQSEPVAPAADEPLNPIDLYNECGAMGIPYLPRTQISHVPAIDTKMDQEPVEPLAAPHVELLSPTFDTPLLITAQLAIEMIAYDHSDTIFSYESAASGGFGAYCEALHAQDKRHGPVVYAMQSRAGAGAAIAGYLAGEGCAAQSASQAHPTVTVLTNAQSFCFMGPALARMQSESRGNLVVHVSSVSHTASLDVVNDYASSLATAAMLGESGFQVLLSASRAEAVEFAQYTYTRERKGPIVHIFDGAFAAAELGRTVVPRGVVPQPAPFSYTGPTSPASVLLLPNGTLALKARAMLLSLPPAQRGKVGVVCMRMLSPWNAADLAKVLPASVKLVRVVEEAYAAMSGALYTAVLESALSGALGKRTIHSLTLPSGEEMDCSAWHVLLIEAASTPAPLSMQHILSKAADAVKLPDILALSGAQLITLFGADHGETAATANALAKRMFDANEKRSLRLLTRYDNYHAAGAVRCDLVFTERAESDIPVEVLAAGASSHMLVVSEPKQMLDAYKLVDAVCPNGTILFNASEWTLEDVDAALPPSDKRVLASRDASVFVVDVSGSKDKMTDASERLLDAIVCATKQSPKNALSNTPLLASAPSSVALEAKQYNPAAWASAQFDTPDDAKRAEARLRNASYTGFTPAQSADSAGPGVAVSRASWALAAWQMLFREAYGLNAQALRPDLPDKTYNVVVSVNKRLTPLDYDRNLFHMELDTTGTGLKYEVGEALGVHGWNDDAKVHAFIAWSGYNADDIVRAPSVLYPGHFESRTVFQVLQQNLDIFGKPPKSFFGALGKEVTSKDEARWLRFISAAEGNSTFKKLSELETVTYVDVLHMFPTAHVSVDWLAANVEPIKPRHYSIASAQVAVGDRVDLLIVTVDWKNAQGATQFGQCTKYLSQLRPGAKVTVSIKPSVMKLPPLETQPIIMAGLGTGAAPFRAFLQARAYQRAQGREVGPLYYYFGSRYQSAEYLYGEELEAYLTDGLLTHLGLAFSRDQKKKVYIQHKIQEDGHMLTEFLAPELANGDSGAEQAAIDLVEEGRKGIFTLCGPVWPVPDIQEALVSSFIARGWTKEQAEKKLETLKEEERYVLEVY</sequence>
<dbReference type="SUPFAM" id="SSF52922">
    <property type="entry name" value="TK C-terminal domain-like"/>
    <property type="match status" value="1"/>
</dbReference>
<gene>
    <name evidence="16" type="ORF">MVES_002635</name>
</gene>
<dbReference type="Gene3D" id="3.40.920.10">
    <property type="entry name" value="Pyruvate-ferredoxin oxidoreductase, PFOR, domain III"/>
    <property type="match status" value="1"/>
</dbReference>
<accession>A0A2N1JAY5</accession>